<dbReference type="FunFam" id="3.40.50.620:FF:000009">
    <property type="entry name" value="Cysteine--tRNA ligase"/>
    <property type="match status" value="1"/>
</dbReference>
<organism evidence="15 16">
    <name type="scientific">Brockia lithotrophica</name>
    <dbReference type="NCBI Taxonomy" id="933949"/>
    <lineage>
        <taxon>Bacteria</taxon>
        <taxon>Bacillati</taxon>
        <taxon>Bacillota</taxon>
        <taxon>Bacilli</taxon>
        <taxon>Bacillales</taxon>
        <taxon>Bacillales Family X. Incertae Sedis</taxon>
        <taxon>Brockia</taxon>
    </lineage>
</organism>
<dbReference type="Pfam" id="PF01406">
    <property type="entry name" value="tRNA-synt_1e"/>
    <property type="match status" value="1"/>
</dbReference>
<feature type="binding site" evidence="13">
    <location>
        <position position="215"/>
    </location>
    <ligand>
        <name>Zn(2+)</name>
        <dbReference type="ChEBI" id="CHEBI:29105"/>
    </ligand>
</feature>
<keyword evidence="7 13" id="KW-0547">Nucleotide-binding</keyword>
<reference evidence="15 16" key="1">
    <citation type="submission" date="2017-08" db="EMBL/GenBank/DDBJ databases">
        <title>Burning lignite coal seam in the remote Altai Mountains harbors a hydrogen-driven thermophilic microbial community.</title>
        <authorList>
            <person name="Kadnikov V.V."/>
            <person name="Mardanov A.V."/>
            <person name="Ivasenko D."/>
            <person name="Beletsky A.V."/>
            <person name="Karnachuk O.V."/>
            <person name="Ravin N.V."/>
        </authorList>
    </citation>
    <scope>NUCLEOTIDE SEQUENCE [LARGE SCALE GENOMIC DNA]</scope>
    <source>
        <strain evidence="15">AL31</strain>
    </source>
</reference>
<dbReference type="CDD" id="cd00672">
    <property type="entry name" value="CysRS_core"/>
    <property type="match status" value="1"/>
</dbReference>
<dbReference type="GO" id="GO:0008270">
    <property type="term" value="F:zinc ion binding"/>
    <property type="evidence" value="ECO:0007669"/>
    <property type="project" value="UniProtKB-UniRule"/>
</dbReference>
<dbReference type="EMBL" id="PEBW01000006">
    <property type="protein sequence ID" value="PTQ51269.1"/>
    <property type="molecule type" value="Genomic_DNA"/>
</dbReference>
<keyword evidence="4 13" id="KW-0963">Cytoplasm</keyword>
<dbReference type="InterPro" id="IPR015273">
    <property type="entry name" value="Cys-tRNA-synt_Ia_DALR"/>
</dbReference>
<evidence type="ECO:0000256" key="11">
    <source>
        <dbReference type="ARBA" id="ARBA00023146"/>
    </source>
</evidence>
<comment type="cofactor">
    <cofactor evidence="13">
        <name>Zn(2+)</name>
        <dbReference type="ChEBI" id="CHEBI:29105"/>
    </cofactor>
    <text evidence="13">Binds 1 zinc ion per subunit.</text>
</comment>
<evidence type="ECO:0000256" key="6">
    <source>
        <dbReference type="ARBA" id="ARBA00022723"/>
    </source>
</evidence>
<evidence type="ECO:0000313" key="16">
    <source>
        <dbReference type="Proteomes" id="UP000244016"/>
    </source>
</evidence>
<dbReference type="InterPro" id="IPR032678">
    <property type="entry name" value="tRNA-synt_1_cat_dom"/>
</dbReference>
<comment type="caution">
    <text evidence="15">The sequence shown here is derived from an EMBL/GenBank/DDBJ whole genome shotgun (WGS) entry which is preliminary data.</text>
</comment>
<protein>
    <recommendedName>
        <fullName evidence="13">Cysteine--tRNA ligase</fullName>
        <ecNumber evidence="13">6.1.1.16</ecNumber>
    </recommendedName>
    <alternativeName>
        <fullName evidence="13">Cysteinyl-tRNA synthetase</fullName>
        <shortName evidence="13">CysRS</shortName>
    </alternativeName>
</protein>
<comment type="subunit">
    <text evidence="3 13">Monomer.</text>
</comment>
<dbReference type="PANTHER" id="PTHR10890:SF3">
    <property type="entry name" value="CYSTEINE--TRNA LIGASE, CYTOPLASMIC"/>
    <property type="match status" value="1"/>
</dbReference>
<proteinExistence type="inferred from homology"/>
<dbReference type="HAMAP" id="MF_00041">
    <property type="entry name" value="Cys_tRNA_synth"/>
    <property type="match status" value="1"/>
</dbReference>
<evidence type="ECO:0000313" key="15">
    <source>
        <dbReference type="EMBL" id="PTQ51269.1"/>
    </source>
</evidence>
<dbReference type="SUPFAM" id="SSF52374">
    <property type="entry name" value="Nucleotidylyl transferase"/>
    <property type="match status" value="1"/>
</dbReference>
<dbReference type="GO" id="GO:0004817">
    <property type="term" value="F:cysteine-tRNA ligase activity"/>
    <property type="evidence" value="ECO:0007669"/>
    <property type="project" value="UniProtKB-UniRule"/>
</dbReference>
<dbReference type="NCBIfam" id="TIGR00435">
    <property type="entry name" value="cysS"/>
    <property type="match status" value="1"/>
</dbReference>
<keyword evidence="11 13" id="KW-0030">Aminoacyl-tRNA synthetase</keyword>
<keyword evidence="6 13" id="KW-0479">Metal-binding</keyword>
<feature type="binding site" evidence="13">
    <location>
        <position position="275"/>
    </location>
    <ligand>
        <name>ATP</name>
        <dbReference type="ChEBI" id="CHEBI:30616"/>
    </ligand>
</feature>
<gene>
    <name evidence="13" type="primary">cysS</name>
    <name evidence="15" type="ORF">BLITH_0095</name>
</gene>
<feature type="domain" description="Cysteinyl-tRNA synthetase class Ia DALR" evidence="14">
    <location>
        <begin position="354"/>
        <end position="419"/>
    </location>
</feature>
<dbReference type="Gene3D" id="1.20.120.1910">
    <property type="entry name" value="Cysteine-tRNA ligase, C-terminal anti-codon recognition domain"/>
    <property type="match status" value="1"/>
</dbReference>
<keyword evidence="8 13" id="KW-0862">Zinc</keyword>
<evidence type="ECO:0000256" key="12">
    <source>
        <dbReference type="ARBA" id="ARBA00047398"/>
    </source>
</evidence>
<keyword evidence="10 13" id="KW-0648">Protein biosynthesis</keyword>
<keyword evidence="5 13" id="KW-0436">Ligase</keyword>
<name>A0A2T5G512_9BACL</name>
<dbReference type="Proteomes" id="UP000244016">
    <property type="component" value="Unassembled WGS sequence"/>
</dbReference>
<feature type="binding site" evidence="13">
    <location>
        <position position="35"/>
    </location>
    <ligand>
        <name>Zn(2+)</name>
        <dbReference type="ChEBI" id="CHEBI:29105"/>
    </ligand>
</feature>
<accession>A0A2T5G512</accession>
<evidence type="ECO:0000256" key="7">
    <source>
        <dbReference type="ARBA" id="ARBA00022741"/>
    </source>
</evidence>
<dbReference type="InterPro" id="IPR014729">
    <property type="entry name" value="Rossmann-like_a/b/a_fold"/>
</dbReference>
<feature type="binding site" evidence="13">
    <location>
        <position position="240"/>
    </location>
    <ligand>
        <name>Zn(2+)</name>
        <dbReference type="ChEBI" id="CHEBI:29105"/>
    </ligand>
</feature>
<dbReference type="InterPro" id="IPR015803">
    <property type="entry name" value="Cys-tRNA-ligase"/>
</dbReference>
<feature type="short sequence motif" description="'KMSKS' region" evidence="13">
    <location>
        <begin position="272"/>
        <end position="276"/>
    </location>
</feature>
<dbReference type="Pfam" id="PF23493">
    <property type="entry name" value="CysS_C"/>
    <property type="match status" value="1"/>
</dbReference>
<feature type="binding site" evidence="13">
    <location>
        <position position="244"/>
    </location>
    <ligand>
        <name>Zn(2+)</name>
        <dbReference type="ChEBI" id="CHEBI:29105"/>
    </ligand>
</feature>
<dbReference type="Gene3D" id="3.40.50.620">
    <property type="entry name" value="HUPs"/>
    <property type="match status" value="1"/>
</dbReference>
<evidence type="ECO:0000256" key="1">
    <source>
        <dbReference type="ARBA" id="ARBA00004496"/>
    </source>
</evidence>
<dbReference type="PRINTS" id="PR00983">
    <property type="entry name" value="TRNASYNTHCYS"/>
</dbReference>
<dbReference type="InterPro" id="IPR024909">
    <property type="entry name" value="Cys-tRNA/MSH_ligase"/>
</dbReference>
<comment type="similarity">
    <text evidence="2 13">Belongs to the class-I aminoacyl-tRNA synthetase family.</text>
</comment>
<evidence type="ECO:0000256" key="5">
    <source>
        <dbReference type="ARBA" id="ARBA00022598"/>
    </source>
</evidence>
<dbReference type="InterPro" id="IPR056411">
    <property type="entry name" value="CysS_C"/>
</dbReference>
<comment type="catalytic activity">
    <reaction evidence="12 13">
        <text>tRNA(Cys) + L-cysteine + ATP = L-cysteinyl-tRNA(Cys) + AMP + diphosphate</text>
        <dbReference type="Rhea" id="RHEA:17773"/>
        <dbReference type="Rhea" id="RHEA-COMP:9661"/>
        <dbReference type="Rhea" id="RHEA-COMP:9679"/>
        <dbReference type="ChEBI" id="CHEBI:30616"/>
        <dbReference type="ChEBI" id="CHEBI:33019"/>
        <dbReference type="ChEBI" id="CHEBI:35235"/>
        <dbReference type="ChEBI" id="CHEBI:78442"/>
        <dbReference type="ChEBI" id="CHEBI:78517"/>
        <dbReference type="ChEBI" id="CHEBI:456215"/>
        <dbReference type="EC" id="6.1.1.16"/>
    </reaction>
</comment>
<dbReference type="GO" id="GO:0006423">
    <property type="term" value="P:cysteinyl-tRNA aminoacylation"/>
    <property type="evidence" value="ECO:0007669"/>
    <property type="project" value="UniProtKB-UniRule"/>
</dbReference>
<dbReference type="SMART" id="SM00840">
    <property type="entry name" value="DALR_2"/>
    <property type="match status" value="1"/>
</dbReference>
<dbReference type="GO" id="GO:0005829">
    <property type="term" value="C:cytosol"/>
    <property type="evidence" value="ECO:0007669"/>
    <property type="project" value="TreeGrafter"/>
</dbReference>
<feature type="short sequence motif" description="'HIGH' region" evidence="13">
    <location>
        <begin position="37"/>
        <end position="47"/>
    </location>
</feature>
<dbReference type="GO" id="GO:0005524">
    <property type="term" value="F:ATP binding"/>
    <property type="evidence" value="ECO:0007669"/>
    <property type="project" value="UniProtKB-UniRule"/>
</dbReference>
<dbReference type="Pfam" id="PF09190">
    <property type="entry name" value="DALR_2"/>
    <property type="match status" value="1"/>
</dbReference>
<evidence type="ECO:0000256" key="8">
    <source>
        <dbReference type="ARBA" id="ARBA00022833"/>
    </source>
</evidence>
<dbReference type="InterPro" id="IPR009080">
    <property type="entry name" value="tRNAsynth_Ia_anticodon-bd"/>
</dbReference>
<evidence type="ECO:0000256" key="9">
    <source>
        <dbReference type="ARBA" id="ARBA00022840"/>
    </source>
</evidence>
<evidence type="ECO:0000256" key="4">
    <source>
        <dbReference type="ARBA" id="ARBA00022490"/>
    </source>
</evidence>
<comment type="subcellular location">
    <subcellularLocation>
        <location evidence="1 13">Cytoplasm</location>
    </subcellularLocation>
</comment>
<dbReference type="PANTHER" id="PTHR10890">
    <property type="entry name" value="CYSTEINYL-TRNA SYNTHETASE"/>
    <property type="match status" value="1"/>
</dbReference>
<dbReference type="EC" id="6.1.1.16" evidence="13"/>
<evidence type="ECO:0000256" key="2">
    <source>
        <dbReference type="ARBA" id="ARBA00005594"/>
    </source>
</evidence>
<evidence type="ECO:0000256" key="13">
    <source>
        <dbReference type="HAMAP-Rule" id="MF_00041"/>
    </source>
</evidence>
<sequence length="470" mass="53000">MPEGPSIDIVFTNTLTRRKERFEPLRPPEVRMYVCGPTVYNYVHIGNARVAVVFDVLYRFLRAVGYRVTYVHNYTDVDDKILRAAEESGEPPERIAAKFIRAYEEDMAALGVLPATIRPRATEHVQDMVRLIEQLIARGMAYVVDGDVYFRVRAFPEYGKLSGQPPEKLLAGARVEVDPRKEDPLDFALWKKAKPGEPTWDAPWSAGRPGWHIECSAMSTKYLGETFDIHGGGEDLIFPHHENEIAQSEGATGTPFVRVWMHVGFVTAGDEKMSKSLGNVVLVRDLLGQTEGSAIRLFLLGTHYRSPLAFRFEAIAQAEQALFRLRLAYAEAGRALEGSDPVAKEEDVARLLRPFWEALADDLNTPNALKVVHETARSVYPLLQLEDEESRRKLAAVREALGRMADVLGIDLRLSEVELTEEEASLLAEREKARLARDFVKADALREELVRRGLIVEDTPTGPRVRRRRL</sequence>
<evidence type="ECO:0000259" key="14">
    <source>
        <dbReference type="SMART" id="SM00840"/>
    </source>
</evidence>
<keyword evidence="9 13" id="KW-0067">ATP-binding</keyword>
<evidence type="ECO:0000256" key="10">
    <source>
        <dbReference type="ARBA" id="ARBA00022917"/>
    </source>
</evidence>
<dbReference type="SUPFAM" id="SSF47323">
    <property type="entry name" value="Anticodon-binding domain of a subclass of class I aminoacyl-tRNA synthetases"/>
    <property type="match status" value="1"/>
</dbReference>
<evidence type="ECO:0000256" key="3">
    <source>
        <dbReference type="ARBA" id="ARBA00011245"/>
    </source>
</evidence>
<dbReference type="AlphaFoldDB" id="A0A2T5G512"/>